<reference evidence="1" key="1">
    <citation type="submission" date="2018-02" db="EMBL/GenBank/DDBJ databases">
        <title>Rhizophora mucronata_Transcriptome.</title>
        <authorList>
            <person name="Meera S.P."/>
            <person name="Sreeshan A."/>
            <person name="Augustine A."/>
        </authorList>
    </citation>
    <scope>NUCLEOTIDE SEQUENCE</scope>
    <source>
        <tissue evidence="1">Leaf</tissue>
    </source>
</reference>
<accession>A0A2P2P606</accession>
<dbReference type="AlphaFoldDB" id="A0A2P2P606"/>
<evidence type="ECO:0000313" key="1">
    <source>
        <dbReference type="EMBL" id="MBX50195.1"/>
    </source>
</evidence>
<sequence length="34" mass="4045">MLPGKILCSFPQIKWWFQTCRKSQLVSPKTLKHN</sequence>
<protein>
    <submittedName>
        <fullName evidence="1">Uncharacterized protein</fullName>
    </submittedName>
</protein>
<proteinExistence type="predicted"/>
<name>A0A2P2P606_RHIMU</name>
<dbReference type="EMBL" id="GGEC01069711">
    <property type="protein sequence ID" value="MBX50195.1"/>
    <property type="molecule type" value="Transcribed_RNA"/>
</dbReference>
<organism evidence="1">
    <name type="scientific">Rhizophora mucronata</name>
    <name type="common">Asiatic mangrove</name>
    <dbReference type="NCBI Taxonomy" id="61149"/>
    <lineage>
        <taxon>Eukaryota</taxon>
        <taxon>Viridiplantae</taxon>
        <taxon>Streptophyta</taxon>
        <taxon>Embryophyta</taxon>
        <taxon>Tracheophyta</taxon>
        <taxon>Spermatophyta</taxon>
        <taxon>Magnoliopsida</taxon>
        <taxon>eudicotyledons</taxon>
        <taxon>Gunneridae</taxon>
        <taxon>Pentapetalae</taxon>
        <taxon>rosids</taxon>
        <taxon>fabids</taxon>
        <taxon>Malpighiales</taxon>
        <taxon>Rhizophoraceae</taxon>
        <taxon>Rhizophora</taxon>
    </lineage>
</organism>